<evidence type="ECO:0000313" key="3">
    <source>
        <dbReference type="Proteomes" id="UP001286313"/>
    </source>
</evidence>
<keyword evidence="3" id="KW-1185">Reference proteome</keyword>
<feature type="region of interest" description="Disordered" evidence="1">
    <location>
        <begin position="1"/>
        <end position="33"/>
    </location>
</feature>
<accession>A0AAE1K8I5</accession>
<reference evidence="2" key="1">
    <citation type="submission" date="2023-10" db="EMBL/GenBank/DDBJ databases">
        <title>Genome assemblies of two species of porcelain crab, Petrolisthes cinctipes and Petrolisthes manimaculis (Anomura: Porcellanidae).</title>
        <authorList>
            <person name="Angst P."/>
        </authorList>
    </citation>
    <scope>NUCLEOTIDE SEQUENCE</scope>
    <source>
        <strain evidence="2">PB745_01</strain>
        <tissue evidence="2">Gill</tissue>
    </source>
</reference>
<protein>
    <submittedName>
        <fullName evidence="2">Uncharacterized protein</fullName>
    </submittedName>
</protein>
<dbReference type="AlphaFoldDB" id="A0AAE1K8I5"/>
<feature type="compositionally biased region" description="Polar residues" evidence="1">
    <location>
        <begin position="8"/>
        <end position="18"/>
    </location>
</feature>
<gene>
    <name evidence="2" type="ORF">Pcinc_028695</name>
</gene>
<evidence type="ECO:0000256" key="1">
    <source>
        <dbReference type="SAM" id="MobiDB-lite"/>
    </source>
</evidence>
<dbReference type="Proteomes" id="UP001286313">
    <property type="component" value="Unassembled WGS sequence"/>
</dbReference>
<name>A0AAE1K8I5_PETCI</name>
<comment type="caution">
    <text evidence="2">The sequence shown here is derived from an EMBL/GenBank/DDBJ whole genome shotgun (WGS) entry which is preliminary data.</text>
</comment>
<dbReference type="EMBL" id="JAWQEG010003534">
    <property type="protein sequence ID" value="KAK3865718.1"/>
    <property type="molecule type" value="Genomic_DNA"/>
</dbReference>
<sequence length="96" mass="10932">MAGLNRAPTVTTQPSSPRDGTKVNKQHTGSRRGGEAVVSISQYFPSFLPSFYLSSIINTIYRVHETLYMMRLHEAVPVCTLHDDLPFRQYPVVRMY</sequence>
<evidence type="ECO:0000313" key="2">
    <source>
        <dbReference type="EMBL" id="KAK3865718.1"/>
    </source>
</evidence>
<organism evidence="2 3">
    <name type="scientific">Petrolisthes cinctipes</name>
    <name type="common">Flat porcelain crab</name>
    <dbReference type="NCBI Taxonomy" id="88211"/>
    <lineage>
        <taxon>Eukaryota</taxon>
        <taxon>Metazoa</taxon>
        <taxon>Ecdysozoa</taxon>
        <taxon>Arthropoda</taxon>
        <taxon>Crustacea</taxon>
        <taxon>Multicrustacea</taxon>
        <taxon>Malacostraca</taxon>
        <taxon>Eumalacostraca</taxon>
        <taxon>Eucarida</taxon>
        <taxon>Decapoda</taxon>
        <taxon>Pleocyemata</taxon>
        <taxon>Anomura</taxon>
        <taxon>Galatheoidea</taxon>
        <taxon>Porcellanidae</taxon>
        <taxon>Petrolisthes</taxon>
    </lineage>
</organism>
<proteinExistence type="predicted"/>